<evidence type="ECO:0000313" key="1">
    <source>
        <dbReference type="EMBL" id="PIA53165.1"/>
    </source>
</evidence>
<accession>A0A2G5EBM4</accession>
<organism evidence="1 2">
    <name type="scientific">Aquilegia coerulea</name>
    <name type="common">Rocky mountain columbine</name>
    <dbReference type="NCBI Taxonomy" id="218851"/>
    <lineage>
        <taxon>Eukaryota</taxon>
        <taxon>Viridiplantae</taxon>
        <taxon>Streptophyta</taxon>
        <taxon>Embryophyta</taxon>
        <taxon>Tracheophyta</taxon>
        <taxon>Spermatophyta</taxon>
        <taxon>Magnoliopsida</taxon>
        <taxon>Ranunculales</taxon>
        <taxon>Ranunculaceae</taxon>
        <taxon>Thalictroideae</taxon>
        <taxon>Aquilegia</taxon>
    </lineage>
</organism>
<dbReference type="InParanoid" id="A0A2G5EBM4"/>
<dbReference type="EMBL" id="KZ305026">
    <property type="protein sequence ID" value="PIA53165.1"/>
    <property type="molecule type" value="Genomic_DNA"/>
</dbReference>
<keyword evidence="2" id="KW-1185">Reference proteome</keyword>
<proteinExistence type="predicted"/>
<dbReference type="OrthoDB" id="26384at2759"/>
<dbReference type="Proteomes" id="UP000230069">
    <property type="component" value="Unassembled WGS sequence"/>
</dbReference>
<sequence>MHPMDTTILDQVAIMLKTRPLTYRSKCILLTCSKICCAEAKSFRIEVHIPMPQAAMDEFMSFRKRQYEL</sequence>
<name>A0A2G5EBM4_AQUCA</name>
<gene>
    <name evidence="1" type="ORF">AQUCO_00900043v1</name>
</gene>
<evidence type="ECO:0000313" key="2">
    <source>
        <dbReference type="Proteomes" id="UP000230069"/>
    </source>
</evidence>
<protein>
    <submittedName>
        <fullName evidence="1">Uncharacterized protein</fullName>
    </submittedName>
</protein>
<reference evidence="1 2" key="1">
    <citation type="submission" date="2017-09" db="EMBL/GenBank/DDBJ databases">
        <title>WGS assembly of Aquilegia coerulea Goldsmith.</title>
        <authorList>
            <person name="Hodges S."/>
            <person name="Kramer E."/>
            <person name="Nordborg M."/>
            <person name="Tomkins J."/>
            <person name="Borevitz J."/>
            <person name="Derieg N."/>
            <person name="Yan J."/>
            <person name="Mihaltcheva S."/>
            <person name="Hayes R.D."/>
            <person name="Rokhsar D."/>
        </authorList>
    </citation>
    <scope>NUCLEOTIDE SEQUENCE [LARGE SCALE GENOMIC DNA]</scope>
    <source>
        <strain evidence="2">cv. Goldsmith</strain>
    </source>
</reference>
<dbReference type="AlphaFoldDB" id="A0A2G5EBM4"/>